<reference evidence="1 2" key="1">
    <citation type="submission" date="2023-07" db="EMBL/GenBank/DDBJ databases">
        <title>Sequencing the genomes of 1000 actinobacteria strains.</title>
        <authorList>
            <person name="Klenk H.-P."/>
        </authorList>
    </citation>
    <scope>NUCLEOTIDE SEQUENCE [LARGE SCALE GENOMIC DNA]</scope>
    <source>
        <strain evidence="1 2">GD13</strain>
    </source>
</reference>
<evidence type="ECO:0000313" key="2">
    <source>
        <dbReference type="Proteomes" id="UP001240447"/>
    </source>
</evidence>
<evidence type="ECO:0000313" key="1">
    <source>
        <dbReference type="EMBL" id="MDP9820428.1"/>
    </source>
</evidence>
<sequence>MNRRPRSEAIKAAGRRIADARLACALMTPREQAEAAWTPTSPYTVDELEAQIRAERGLTDREAS</sequence>
<gene>
    <name evidence="1" type="ORF">J2S59_000237</name>
</gene>
<protein>
    <recommendedName>
        <fullName evidence="3">Antitoxin VbhA domain-containing protein</fullName>
    </recommendedName>
</protein>
<organism evidence="1 2">
    <name type="scientific">Nocardioides massiliensis</name>
    <dbReference type="NCBI Taxonomy" id="1325935"/>
    <lineage>
        <taxon>Bacteria</taxon>
        <taxon>Bacillati</taxon>
        <taxon>Actinomycetota</taxon>
        <taxon>Actinomycetes</taxon>
        <taxon>Propionibacteriales</taxon>
        <taxon>Nocardioidaceae</taxon>
        <taxon>Nocardioides</taxon>
    </lineage>
</organism>
<dbReference type="RefSeq" id="WP_068116454.1">
    <property type="nucleotide sequence ID" value="NZ_CCXJ01000023.1"/>
</dbReference>
<dbReference type="EMBL" id="JAUSQM010000001">
    <property type="protein sequence ID" value="MDP9820428.1"/>
    <property type="molecule type" value="Genomic_DNA"/>
</dbReference>
<proteinExistence type="predicted"/>
<name>A0ABT9NJ44_9ACTN</name>
<accession>A0ABT9NJ44</accession>
<dbReference type="Proteomes" id="UP001240447">
    <property type="component" value="Unassembled WGS sequence"/>
</dbReference>
<evidence type="ECO:0008006" key="3">
    <source>
        <dbReference type="Google" id="ProtNLM"/>
    </source>
</evidence>
<comment type="caution">
    <text evidence="1">The sequence shown here is derived from an EMBL/GenBank/DDBJ whole genome shotgun (WGS) entry which is preliminary data.</text>
</comment>
<keyword evidence="2" id="KW-1185">Reference proteome</keyword>